<dbReference type="InterPro" id="IPR009057">
    <property type="entry name" value="Homeodomain-like_sf"/>
</dbReference>
<dbReference type="EMBL" id="JACOPQ010000014">
    <property type="protein sequence ID" value="MBC5738286.1"/>
    <property type="molecule type" value="Genomic_DNA"/>
</dbReference>
<dbReference type="InterPro" id="IPR018060">
    <property type="entry name" value="HTH_AraC"/>
</dbReference>
<dbReference type="GO" id="GO:0043565">
    <property type="term" value="F:sequence-specific DNA binding"/>
    <property type="evidence" value="ECO:0007669"/>
    <property type="project" value="InterPro"/>
</dbReference>
<dbReference type="PANTHER" id="PTHR43280:SF2">
    <property type="entry name" value="HTH-TYPE TRANSCRIPTIONAL REGULATOR EXSA"/>
    <property type="match status" value="1"/>
</dbReference>
<feature type="region of interest" description="Disordered" evidence="4">
    <location>
        <begin position="410"/>
        <end position="432"/>
    </location>
</feature>
<comment type="caution">
    <text evidence="6">The sequence shown here is derived from an EMBL/GenBank/DDBJ whole genome shotgun (WGS) entry which is preliminary data.</text>
</comment>
<dbReference type="AlphaFoldDB" id="A0A8J6JEV9"/>
<gene>
    <name evidence="6" type="ORF">H8S62_14830</name>
</gene>
<dbReference type="Pfam" id="PF12833">
    <property type="entry name" value="HTH_18"/>
    <property type="match status" value="1"/>
</dbReference>
<dbReference type="Proteomes" id="UP000607645">
    <property type="component" value="Unassembled WGS sequence"/>
</dbReference>
<protein>
    <submittedName>
        <fullName evidence="6">Helix-turn-helix domain-containing protein</fullName>
    </submittedName>
</protein>
<dbReference type="SUPFAM" id="SSF46689">
    <property type="entry name" value="Homeodomain-like"/>
    <property type="match status" value="2"/>
</dbReference>
<keyword evidence="2" id="KW-0238">DNA-binding</keyword>
<keyword evidence="3" id="KW-0804">Transcription</keyword>
<proteinExistence type="predicted"/>
<dbReference type="SMART" id="SM00342">
    <property type="entry name" value="HTH_ARAC"/>
    <property type="match status" value="1"/>
</dbReference>
<keyword evidence="7" id="KW-1185">Reference proteome</keyword>
<dbReference type="InterPro" id="IPR018771">
    <property type="entry name" value="PocR_dom"/>
</dbReference>
<evidence type="ECO:0000256" key="1">
    <source>
        <dbReference type="ARBA" id="ARBA00023015"/>
    </source>
</evidence>
<evidence type="ECO:0000313" key="7">
    <source>
        <dbReference type="Proteomes" id="UP000607645"/>
    </source>
</evidence>
<evidence type="ECO:0000256" key="4">
    <source>
        <dbReference type="SAM" id="MobiDB-lite"/>
    </source>
</evidence>
<dbReference type="RefSeq" id="WP_173023566.1">
    <property type="nucleotide sequence ID" value="NZ_JACOPQ010000014.1"/>
</dbReference>
<accession>A0A8J6JEV9</accession>
<keyword evidence="1" id="KW-0805">Transcription regulation</keyword>
<evidence type="ECO:0000313" key="6">
    <source>
        <dbReference type="EMBL" id="MBC5738286.1"/>
    </source>
</evidence>
<organism evidence="6 7">
    <name type="scientific">Lawsonibacter faecis</name>
    <dbReference type="NCBI Taxonomy" id="2763052"/>
    <lineage>
        <taxon>Bacteria</taxon>
        <taxon>Bacillati</taxon>
        <taxon>Bacillota</taxon>
        <taxon>Clostridia</taxon>
        <taxon>Eubacteriales</taxon>
        <taxon>Oscillospiraceae</taxon>
        <taxon>Lawsonibacter</taxon>
    </lineage>
</organism>
<evidence type="ECO:0000256" key="3">
    <source>
        <dbReference type="ARBA" id="ARBA00023163"/>
    </source>
</evidence>
<evidence type="ECO:0000259" key="5">
    <source>
        <dbReference type="PROSITE" id="PS01124"/>
    </source>
</evidence>
<feature type="domain" description="HTH araC/xylS-type" evidence="5">
    <location>
        <begin position="320"/>
        <end position="418"/>
    </location>
</feature>
<dbReference type="PRINTS" id="PR00032">
    <property type="entry name" value="HTHARAC"/>
</dbReference>
<dbReference type="Gene3D" id="1.10.10.60">
    <property type="entry name" value="Homeodomain-like"/>
    <property type="match status" value="2"/>
</dbReference>
<dbReference type="Pfam" id="PF10114">
    <property type="entry name" value="PocR"/>
    <property type="match status" value="1"/>
</dbReference>
<dbReference type="InterPro" id="IPR020449">
    <property type="entry name" value="Tscrpt_reg_AraC-type_HTH"/>
</dbReference>
<dbReference type="PROSITE" id="PS00041">
    <property type="entry name" value="HTH_ARAC_FAMILY_1"/>
    <property type="match status" value="1"/>
</dbReference>
<name>A0A8J6JEV9_9FIRM</name>
<sequence length="432" mass="47155">MPQTAGRATFDEKQAAECARAFAICSGLGCTVSDAGGTVFYEYGYGCASCGLCAAAGQSGERCAQSHAYGMAEAERFGGKYVYFCPMGLTHFVSPILGDIRSEARLTAGPFIMVEHRDFIDCELAEQPALKGEALGAAVAVLERIPYVEPRRVTELSTLLSMAAGFLSNAEAERRMLNAGASGRLQEQISSYIISLKEAEGPPPYPFETERALLESITRGEKKEAQRLLNELLGAILFSGGGDLERIKSRVSELLVLISRTAIERGSDPEETLKLSHRHRQVIPQMRSIDELCFWLSGVMNQYMAGIFDLADARHADIIHRCIQHIGANYASRLTLEETAGMVYLSPAYLSRIFKKETGTSFNEYLSGVRIGKAKELLRHPELRLTDIAQMVGYEDQSYFAKVFKRVTGSSPSGYRSGLAARSAGRNGAGKP</sequence>
<dbReference type="PROSITE" id="PS01124">
    <property type="entry name" value="HTH_ARAC_FAMILY_2"/>
    <property type="match status" value="1"/>
</dbReference>
<dbReference type="PANTHER" id="PTHR43280">
    <property type="entry name" value="ARAC-FAMILY TRANSCRIPTIONAL REGULATOR"/>
    <property type="match status" value="1"/>
</dbReference>
<dbReference type="GO" id="GO:0003700">
    <property type="term" value="F:DNA-binding transcription factor activity"/>
    <property type="evidence" value="ECO:0007669"/>
    <property type="project" value="InterPro"/>
</dbReference>
<evidence type="ECO:0000256" key="2">
    <source>
        <dbReference type="ARBA" id="ARBA00023125"/>
    </source>
</evidence>
<reference evidence="6" key="1">
    <citation type="submission" date="2020-08" db="EMBL/GenBank/DDBJ databases">
        <title>Genome public.</title>
        <authorList>
            <person name="Liu C."/>
            <person name="Sun Q."/>
        </authorList>
    </citation>
    <scope>NUCLEOTIDE SEQUENCE</scope>
    <source>
        <strain evidence="6">NSJ-52</strain>
    </source>
</reference>
<dbReference type="InterPro" id="IPR018062">
    <property type="entry name" value="HTH_AraC-typ_CS"/>
</dbReference>